<sequence>MSTKHCAARVIVVAALMNGAAVTAAAEFQVASLTALYTKDAKADPVLGTGTENEHLATYQFEYFGGYKYGDVYVDAEVFHGDSVGGAGAGSFGANGSFQQLMVFNPRLSLGKLTGRDLAFGPVTDISLIARYERASYADFRSYNHGISLNFNVPGFAYFESGVLRRNTNFYHGEWLWRSVLMSNALPIAGQTFHFNLLSLVNGTGDNGTEVFLRPELLWELDNKGAWQLGLRSEMHRYKLNGQHYSRHSPSLMLKWTM</sequence>
<dbReference type="Proteomes" id="UP001165263">
    <property type="component" value="Unassembled WGS sequence"/>
</dbReference>
<feature type="signal peptide" evidence="1">
    <location>
        <begin position="1"/>
        <end position="25"/>
    </location>
</feature>
<dbReference type="InterPro" id="IPR036777">
    <property type="entry name" value="Channel_Tsx-like_sf"/>
</dbReference>
<gene>
    <name evidence="2" type="ORF">NX786_30730</name>
</gene>
<proteinExistence type="predicted"/>
<protein>
    <recommendedName>
        <fullName evidence="4">Nucleoside-specific outer membrane channel protein Tsx</fullName>
    </recommendedName>
</protein>
<accession>A0ABT2C8J6</accession>
<evidence type="ECO:0000256" key="1">
    <source>
        <dbReference type="SAM" id="SignalP"/>
    </source>
</evidence>
<evidence type="ECO:0000313" key="3">
    <source>
        <dbReference type="Proteomes" id="UP001165263"/>
    </source>
</evidence>
<evidence type="ECO:0008006" key="4">
    <source>
        <dbReference type="Google" id="ProtNLM"/>
    </source>
</evidence>
<dbReference type="Gene3D" id="2.40.230.20">
    <property type="entry name" value="Nucleoside-specific channel-forming protein, Tsx-like"/>
    <property type="match status" value="1"/>
</dbReference>
<feature type="chain" id="PRO_5046310609" description="Nucleoside-specific outer membrane channel protein Tsx" evidence="1">
    <location>
        <begin position="26"/>
        <end position="258"/>
    </location>
</feature>
<dbReference type="SUPFAM" id="SSF111364">
    <property type="entry name" value="Tsx-like channel"/>
    <property type="match status" value="1"/>
</dbReference>
<reference evidence="2" key="1">
    <citation type="submission" date="2022-08" db="EMBL/GenBank/DDBJ databases">
        <title>Reclassification of Massilia species as members of the genera Telluria, Duganella, Pseudoduganella, Mokoshia gen. nov. and Zemynaea gen. nov. using orthogonal and non-orthogonal genome-based approaches.</title>
        <authorList>
            <person name="Bowman J.P."/>
        </authorList>
    </citation>
    <scope>NUCLEOTIDE SEQUENCE</scope>
    <source>
        <strain evidence="2">LMG 11547</strain>
    </source>
</reference>
<evidence type="ECO:0000313" key="2">
    <source>
        <dbReference type="EMBL" id="MCS0633723.1"/>
    </source>
</evidence>
<dbReference type="RefSeq" id="WP_259452675.1">
    <property type="nucleotide sequence ID" value="NZ_CP119520.1"/>
</dbReference>
<keyword evidence="1" id="KW-0732">Signal</keyword>
<comment type="caution">
    <text evidence="2">The sequence shown here is derived from an EMBL/GenBank/DDBJ whole genome shotgun (WGS) entry which is preliminary data.</text>
</comment>
<keyword evidence="3" id="KW-1185">Reference proteome</keyword>
<organism evidence="2 3">
    <name type="scientific">Telluria mixta</name>
    <dbReference type="NCBI Taxonomy" id="34071"/>
    <lineage>
        <taxon>Bacteria</taxon>
        <taxon>Pseudomonadati</taxon>
        <taxon>Pseudomonadota</taxon>
        <taxon>Betaproteobacteria</taxon>
        <taxon>Burkholderiales</taxon>
        <taxon>Oxalobacteraceae</taxon>
        <taxon>Telluria group</taxon>
        <taxon>Telluria</taxon>
    </lineage>
</organism>
<dbReference type="EMBL" id="JANUHC010000017">
    <property type="protein sequence ID" value="MCS0633723.1"/>
    <property type="molecule type" value="Genomic_DNA"/>
</dbReference>
<name>A0ABT2C8J6_9BURK</name>